<evidence type="ECO:0000256" key="1">
    <source>
        <dbReference type="ARBA" id="ARBA00022729"/>
    </source>
</evidence>
<evidence type="ECO:0000313" key="6">
    <source>
        <dbReference type="Proteomes" id="UP000231637"/>
    </source>
</evidence>
<dbReference type="Pfam" id="PF04355">
    <property type="entry name" value="BamE"/>
    <property type="match status" value="1"/>
</dbReference>
<dbReference type="GO" id="GO:0030674">
    <property type="term" value="F:protein-macromolecule adaptor activity"/>
    <property type="evidence" value="ECO:0007669"/>
    <property type="project" value="TreeGrafter"/>
</dbReference>
<dbReference type="EMBL" id="CP018800">
    <property type="protein sequence ID" value="ATX81830.1"/>
    <property type="molecule type" value="Genomic_DNA"/>
</dbReference>
<dbReference type="RefSeq" id="WP_100265245.1">
    <property type="nucleotide sequence ID" value="NZ_CP018800.1"/>
</dbReference>
<name>A0A2K8L3B9_9PROT</name>
<keyword evidence="3" id="KW-0998">Cell outer membrane</keyword>
<dbReference type="AlphaFoldDB" id="A0A2K8L3B9"/>
<evidence type="ECO:0000313" key="5">
    <source>
        <dbReference type="EMBL" id="ATX81830.1"/>
    </source>
</evidence>
<evidence type="ECO:0000259" key="4">
    <source>
        <dbReference type="Pfam" id="PF04355"/>
    </source>
</evidence>
<dbReference type="Proteomes" id="UP000231637">
    <property type="component" value="Chromosome"/>
</dbReference>
<protein>
    <submittedName>
        <fullName evidence="5">Outer membrane protein assembly factor BamE, lipoprotein component of the BamABCDE complex</fullName>
    </submittedName>
</protein>
<dbReference type="PANTHER" id="PTHR37482:SF1">
    <property type="entry name" value="OUTER MEMBRANE PROTEIN ASSEMBLY FACTOR BAME"/>
    <property type="match status" value="1"/>
</dbReference>
<dbReference type="PANTHER" id="PTHR37482">
    <property type="entry name" value="OUTER MEMBRANE PROTEIN ASSEMBLY FACTOR BAME"/>
    <property type="match status" value="1"/>
</dbReference>
<keyword evidence="2" id="KW-0472">Membrane</keyword>
<feature type="domain" description="Outer membrane protein assembly factor BamE" evidence="4">
    <location>
        <begin position="26"/>
        <end position="96"/>
    </location>
</feature>
<dbReference type="OrthoDB" id="5296587at2"/>
<dbReference type="Gene3D" id="3.30.1450.10">
    <property type="match status" value="1"/>
</dbReference>
<reference evidence="5 6" key="1">
    <citation type="submission" date="2016-12" db="EMBL/GenBank/DDBJ databases">
        <title>Isolation and genomic insights into novel planktonic Zetaproteobacteria from stratified waters of the Chesapeake Bay.</title>
        <authorList>
            <person name="McAllister S.M."/>
            <person name="Kato S."/>
            <person name="Chan C.S."/>
            <person name="Chiu B.K."/>
            <person name="Field E.K."/>
        </authorList>
    </citation>
    <scope>NUCLEOTIDE SEQUENCE [LARGE SCALE GENOMIC DNA]</scope>
    <source>
        <strain evidence="5 6">CP-8</strain>
    </source>
</reference>
<keyword evidence="5" id="KW-0449">Lipoprotein</keyword>
<dbReference type="GO" id="GO:0051205">
    <property type="term" value="P:protein insertion into membrane"/>
    <property type="evidence" value="ECO:0007669"/>
    <property type="project" value="TreeGrafter"/>
</dbReference>
<evidence type="ECO:0000256" key="2">
    <source>
        <dbReference type="ARBA" id="ARBA00023136"/>
    </source>
</evidence>
<proteinExistence type="predicted"/>
<dbReference type="GO" id="GO:1990063">
    <property type="term" value="C:Bam protein complex"/>
    <property type="evidence" value="ECO:0007669"/>
    <property type="project" value="TreeGrafter"/>
</dbReference>
<dbReference type="KEGG" id="mfn:Ga0123462_0961"/>
<dbReference type="InterPro" id="IPR026592">
    <property type="entry name" value="BamE"/>
</dbReference>
<accession>A0A2K8L3B9</accession>
<dbReference type="InterPro" id="IPR007450">
    <property type="entry name" value="BamE_dom"/>
</dbReference>
<dbReference type="PROSITE" id="PS51257">
    <property type="entry name" value="PROKAR_LIPOPROTEIN"/>
    <property type="match status" value="1"/>
</dbReference>
<keyword evidence="6" id="KW-1185">Reference proteome</keyword>
<gene>
    <name evidence="5" type="ORF">Ga0123462_0961</name>
</gene>
<keyword evidence="1" id="KW-0732">Signal</keyword>
<dbReference type="GO" id="GO:0043165">
    <property type="term" value="P:Gram-negative-bacterium-type cell outer membrane assembly"/>
    <property type="evidence" value="ECO:0007669"/>
    <property type="project" value="TreeGrafter"/>
</dbReference>
<sequence length="105" mass="11994">MKHLIAALTMGTLLLGGCMQQPIHQGNRLAYGKVLQIQEGDSKFRVEQMLGSPMLDSTLHPNRVTYYEEFEDEESGDMVKRGVEIVYDEALRVKSIREFGFEDKQ</sequence>
<evidence type="ECO:0000256" key="3">
    <source>
        <dbReference type="ARBA" id="ARBA00023237"/>
    </source>
</evidence>
<organism evidence="5 6">
    <name type="scientific">Mariprofundus ferrinatatus</name>
    <dbReference type="NCBI Taxonomy" id="1921087"/>
    <lineage>
        <taxon>Bacteria</taxon>
        <taxon>Pseudomonadati</taxon>
        <taxon>Pseudomonadota</taxon>
        <taxon>Candidatius Mariprofundia</taxon>
        <taxon>Mariprofundales</taxon>
        <taxon>Mariprofundaceae</taxon>
        <taxon>Mariprofundus</taxon>
    </lineage>
</organism>
<dbReference type="InterPro" id="IPR037873">
    <property type="entry name" value="BamE-like"/>
</dbReference>